<accession>A0A9Q8T0I8</accession>
<protein>
    <submittedName>
        <fullName evidence="1">Uncharacterized protein</fullName>
    </submittedName>
</protein>
<dbReference type="Proteomes" id="UP000830671">
    <property type="component" value="Chromosome 6"/>
</dbReference>
<evidence type="ECO:0000313" key="2">
    <source>
        <dbReference type="Proteomes" id="UP000830671"/>
    </source>
</evidence>
<dbReference type="KEGG" id="clup:CLUP02_12130"/>
<gene>
    <name evidence="1" type="ORF">CLUP02_12130</name>
</gene>
<reference evidence="1" key="1">
    <citation type="journal article" date="2021" name="Mol. Plant Microbe Interact.">
        <title>Complete Genome Sequence of the Plant-Pathogenic Fungus Colletotrichum lupini.</title>
        <authorList>
            <person name="Baroncelli R."/>
            <person name="Pensec F."/>
            <person name="Da Lio D."/>
            <person name="Boufleur T."/>
            <person name="Vicente I."/>
            <person name="Sarrocco S."/>
            <person name="Picot A."/>
            <person name="Baraldi E."/>
            <person name="Sukno S."/>
            <person name="Thon M."/>
            <person name="Le Floch G."/>
        </authorList>
    </citation>
    <scope>NUCLEOTIDE SEQUENCE</scope>
    <source>
        <strain evidence="1">IMI 504893</strain>
    </source>
</reference>
<name>A0A9Q8T0I8_9PEZI</name>
<organism evidence="1 2">
    <name type="scientific">Colletotrichum lupini</name>
    <dbReference type="NCBI Taxonomy" id="145971"/>
    <lineage>
        <taxon>Eukaryota</taxon>
        <taxon>Fungi</taxon>
        <taxon>Dikarya</taxon>
        <taxon>Ascomycota</taxon>
        <taxon>Pezizomycotina</taxon>
        <taxon>Sordariomycetes</taxon>
        <taxon>Hypocreomycetidae</taxon>
        <taxon>Glomerellales</taxon>
        <taxon>Glomerellaceae</taxon>
        <taxon>Colletotrichum</taxon>
        <taxon>Colletotrichum acutatum species complex</taxon>
    </lineage>
</organism>
<dbReference type="AlphaFoldDB" id="A0A9Q8T0I8"/>
<proteinExistence type="predicted"/>
<dbReference type="GeneID" id="73346104"/>
<sequence>MKPTGFAILMKNPIDSPQAGMVTGPSGVMLAKSLLSHAWAMHIVEFSCLSSETNWQASSLRALSAKLPVEVGTFGPSRAIGNKRLTLLAGV</sequence>
<dbReference type="EMBL" id="CP019478">
    <property type="protein sequence ID" value="UQC86628.1"/>
    <property type="molecule type" value="Genomic_DNA"/>
</dbReference>
<keyword evidence="2" id="KW-1185">Reference proteome</keyword>
<evidence type="ECO:0000313" key="1">
    <source>
        <dbReference type="EMBL" id="UQC86628.1"/>
    </source>
</evidence>
<dbReference type="RefSeq" id="XP_049148239.1">
    <property type="nucleotide sequence ID" value="XM_049291094.1"/>
</dbReference>